<accession>A0A813C0T2</accession>
<reference evidence="1" key="1">
    <citation type="submission" date="2021-02" db="EMBL/GenBank/DDBJ databases">
        <authorList>
            <person name="Dougan E. K."/>
            <person name="Rhodes N."/>
            <person name="Thang M."/>
            <person name="Chan C."/>
        </authorList>
    </citation>
    <scope>NUCLEOTIDE SEQUENCE</scope>
</reference>
<dbReference type="Proteomes" id="UP000601435">
    <property type="component" value="Unassembled WGS sequence"/>
</dbReference>
<dbReference type="OrthoDB" id="10273138at2759"/>
<gene>
    <name evidence="1" type="ORF">SNEC2469_LOCUS32478</name>
</gene>
<organism evidence="1 2">
    <name type="scientific">Symbiodinium necroappetens</name>
    <dbReference type="NCBI Taxonomy" id="1628268"/>
    <lineage>
        <taxon>Eukaryota</taxon>
        <taxon>Sar</taxon>
        <taxon>Alveolata</taxon>
        <taxon>Dinophyceae</taxon>
        <taxon>Suessiales</taxon>
        <taxon>Symbiodiniaceae</taxon>
        <taxon>Symbiodinium</taxon>
    </lineage>
</organism>
<name>A0A813C0T2_9DINO</name>
<protein>
    <submittedName>
        <fullName evidence="1">Uncharacterized protein</fullName>
    </submittedName>
</protein>
<sequence length="111" mass="12883">MQRLGFNIECTDKTCWFCLNRDGAVGLFTLLLRSCSDDCPIFRSVWLDEARYHSAGSDSTGSTGDRWHRSVPLCLEMMWMFGEQELWEQTSSSAALSLGAFHFWRYYFSRT</sequence>
<dbReference type="EMBL" id="CAJNJA010082356">
    <property type="protein sequence ID" value="CAE7932330.1"/>
    <property type="molecule type" value="Genomic_DNA"/>
</dbReference>
<dbReference type="AlphaFoldDB" id="A0A813C0T2"/>
<keyword evidence="2" id="KW-1185">Reference proteome</keyword>
<proteinExistence type="predicted"/>
<comment type="caution">
    <text evidence="1">The sequence shown here is derived from an EMBL/GenBank/DDBJ whole genome shotgun (WGS) entry which is preliminary data.</text>
</comment>
<evidence type="ECO:0000313" key="2">
    <source>
        <dbReference type="Proteomes" id="UP000601435"/>
    </source>
</evidence>
<evidence type="ECO:0000313" key="1">
    <source>
        <dbReference type="EMBL" id="CAE7932330.1"/>
    </source>
</evidence>